<reference evidence="12" key="1">
    <citation type="journal article" date="2019" name="Int. J. Syst. Evol. Microbiol.">
        <title>The Global Catalogue of Microorganisms (GCM) 10K type strain sequencing project: providing services to taxonomists for standard genome sequencing and annotation.</title>
        <authorList>
            <consortium name="The Broad Institute Genomics Platform"/>
            <consortium name="The Broad Institute Genome Sequencing Center for Infectious Disease"/>
            <person name="Wu L."/>
            <person name="Ma J."/>
        </authorList>
    </citation>
    <scope>NUCLEOTIDE SEQUENCE [LARGE SCALE GENOMIC DNA]</scope>
    <source>
        <strain evidence="12">JCM 30331</strain>
    </source>
</reference>
<evidence type="ECO:0000256" key="3">
    <source>
        <dbReference type="ARBA" id="ARBA00022448"/>
    </source>
</evidence>
<keyword evidence="4" id="KW-1003">Cell membrane</keyword>
<dbReference type="InterPro" id="IPR027417">
    <property type="entry name" value="P-loop_NTPase"/>
</dbReference>
<evidence type="ECO:0000313" key="11">
    <source>
        <dbReference type="EMBL" id="GGK38897.1"/>
    </source>
</evidence>
<feature type="domain" description="ABC transporter" evidence="10">
    <location>
        <begin position="8"/>
        <end position="251"/>
    </location>
</feature>
<evidence type="ECO:0000313" key="12">
    <source>
        <dbReference type="Proteomes" id="UP000647587"/>
    </source>
</evidence>
<evidence type="ECO:0000256" key="9">
    <source>
        <dbReference type="ARBA" id="ARBA00023136"/>
    </source>
</evidence>
<dbReference type="PROSITE" id="PS50893">
    <property type="entry name" value="ABC_TRANSPORTER_2"/>
    <property type="match status" value="1"/>
</dbReference>
<keyword evidence="3" id="KW-0813">Transport</keyword>
<evidence type="ECO:0000259" key="10">
    <source>
        <dbReference type="PROSITE" id="PS50893"/>
    </source>
</evidence>
<evidence type="ECO:0000256" key="1">
    <source>
        <dbReference type="ARBA" id="ARBA00004202"/>
    </source>
</evidence>
<evidence type="ECO:0000256" key="8">
    <source>
        <dbReference type="ARBA" id="ARBA00022967"/>
    </source>
</evidence>
<dbReference type="Proteomes" id="UP000647587">
    <property type="component" value="Unassembled WGS sequence"/>
</dbReference>
<keyword evidence="8" id="KW-1278">Translocase</keyword>
<dbReference type="PROSITE" id="PS00211">
    <property type="entry name" value="ABC_TRANSPORTER_1"/>
    <property type="match status" value="1"/>
</dbReference>
<evidence type="ECO:0000256" key="7">
    <source>
        <dbReference type="ARBA" id="ARBA00022840"/>
    </source>
</evidence>
<gene>
    <name evidence="11" type="ORF">GCM10008955_35910</name>
</gene>
<protein>
    <submittedName>
        <fullName evidence="11">ABC transporter ATP-binding protein</fullName>
    </submittedName>
</protein>
<keyword evidence="7 11" id="KW-0067">ATP-binding</keyword>
<evidence type="ECO:0000256" key="4">
    <source>
        <dbReference type="ARBA" id="ARBA00022475"/>
    </source>
</evidence>
<dbReference type="SUPFAM" id="SSF52540">
    <property type="entry name" value="P-loop containing nucleoside triphosphate hydrolases"/>
    <property type="match status" value="1"/>
</dbReference>
<dbReference type="GO" id="GO:0005524">
    <property type="term" value="F:ATP binding"/>
    <property type="evidence" value="ECO:0007669"/>
    <property type="project" value="UniProtKB-KW"/>
</dbReference>
<comment type="caution">
    <text evidence="11">The sequence shown here is derived from an EMBL/GenBank/DDBJ whole genome shotgun (WGS) entry which is preliminary data.</text>
</comment>
<evidence type="ECO:0000256" key="2">
    <source>
        <dbReference type="ARBA" id="ARBA00005417"/>
    </source>
</evidence>
<dbReference type="InterPro" id="IPR050388">
    <property type="entry name" value="ABC_Ni/Peptide_Import"/>
</dbReference>
<sequence>MLSASPVLSVRDLRLSFHQRPVVHNVTFDLYPGERVCLLGPSGSGKSLTARAVLGLLPATAAAHGHITVLNHDVSTIPAARRAPATRLSYVAQDTFTALNPLVSIGAQLQRPFQQQGLSTRAARQAAAELLERLHLPDPHSLLRRSPAELSGGQRQRICLALAFACRTPLLIADEPTTALDTITQARTLDLLRQHTGHPAAPALLFITHDLTAAAHVCTRALVMDRGTIVERGPLPDLLATPQHPLTREMVTLSVAATRTLPVRSVQRAVPA</sequence>
<evidence type="ECO:0000256" key="6">
    <source>
        <dbReference type="ARBA" id="ARBA00022741"/>
    </source>
</evidence>
<dbReference type="CDD" id="cd03257">
    <property type="entry name" value="ABC_NikE_OppD_transporters"/>
    <property type="match status" value="1"/>
</dbReference>
<dbReference type="Gene3D" id="3.40.50.300">
    <property type="entry name" value="P-loop containing nucleotide triphosphate hydrolases"/>
    <property type="match status" value="1"/>
</dbReference>
<keyword evidence="5" id="KW-0997">Cell inner membrane</keyword>
<dbReference type="InterPro" id="IPR017871">
    <property type="entry name" value="ABC_transporter-like_CS"/>
</dbReference>
<keyword evidence="9" id="KW-0472">Membrane</keyword>
<dbReference type="InterPro" id="IPR003593">
    <property type="entry name" value="AAA+_ATPase"/>
</dbReference>
<evidence type="ECO:0000256" key="5">
    <source>
        <dbReference type="ARBA" id="ARBA00022519"/>
    </source>
</evidence>
<proteinExistence type="inferred from homology"/>
<accession>A0ABQ2F0W3</accession>
<dbReference type="PANTHER" id="PTHR43297">
    <property type="entry name" value="OLIGOPEPTIDE TRANSPORT ATP-BINDING PROTEIN APPD"/>
    <property type="match status" value="1"/>
</dbReference>
<dbReference type="EMBL" id="BMPP01000019">
    <property type="protein sequence ID" value="GGK38897.1"/>
    <property type="molecule type" value="Genomic_DNA"/>
</dbReference>
<comment type="subcellular location">
    <subcellularLocation>
        <location evidence="1">Cell membrane</location>
        <topology evidence="1">Peripheral membrane protein</topology>
    </subcellularLocation>
</comment>
<name>A0ABQ2F0W3_9DEIO</name>
<keyword evidence="12" id="KW-1185">Reference proteome</keyword>
<keyword evidence="6" id="KW-0547">Nucleotide-binding</keyword>
<dbReference type="PANTHER" id="PTHR43297:SF14">
    <property type="entry name" value="ATPASE AAA-TYPE CORE DOMAIN-CONTAINING PROTEIN"/>
    <property type="match status" value="1"/>
</dbReference>
<organism evidence="11 12">
    <name type="scientific">Deinococcus malanensis</name>
    <dbReference type="NCBI Taxonomy" id="1706855"/>
    <lineage>
        <taxon>Bacteria</taxon>
        <taxon>Thermotogati</taxon>
        <taxon>Deinococcota</taxon>
        <taxon>Deinococci</taxon>
        <taxon>Deinococcales</taxon>
        <taxon>Deinococcaceae</taxon>
        <taxon>Deinococcus</taxon>
    </lineage>
</organism>
<dbReference type="InterPro" id="IPR003439">
    <property type="entry name" value="ABC_transporter-like_ATP-bd"/>
</dbReference>
<dbReference type="SMART" id="SM00382">
    <property type="entry name" value="AAA"/>
    <property type="match status" value="1"/>
</dbReference>
<dbReference type="Pfam" id="PF00005">
    <property type="entry name" value="ABC_tran"/>
    <property type="match status" value="1"/>
</dbReference>
<comment type="similarity">
    <text evidence="2">Belongs to the ABC transporter superfamily.</text>
</comment>
<dbReference type="RefSeq" id="WP_189011241.1">
    <property type="nucleotide sequence ID" value="NZ_BMPP01000019.1"/>
</dbReference>